<name>A0A4R6ZNG1_9LIST</name>
<feature type="domain" description="VOC" evidence="1">
    <location>
        <begin position="6"/>
        <end position="130"/>
    </location>
</feature>
<dbReference type="Proteomes" id="UP000295558">
    <property type="component" value="Unassembled WGS sequence"/>
</dbReference>
<reference evidence="2 3" key="1">
    <citation type="submission" date="2019-03" db="EMBL/GenBank/DDBJ databases">
        <title>Genomic Encyclopedia of Type Strains, Phase III (KMG-III): the genomes of soil and plant-associated and newly described type strains.</title>
        <authorList>
            <person name="Whitman W."/>
        </authorList>
    </citation>
    <scope>NUCLEOTIDE SEQUENCE [LARGE SCALE GENOMIC DNA]</scope>
    <source>
        <strain evidence="2 3">CECT 7972</strain>
    </source>
</reference>
<dbReference type="PANTHER" id="PTHR36503:SF2">
    <property type="entry name" value="BLR2408 PROTEIN"/>
    <property type="match status" value="1"/>
</dbReference>
<dbReference type="EMBL" id="SNZK01000003">
    <property type="protein sequence ID" value="TDR53948.1"/>
    <property type="molecule type" value="Genomic_DNA"/>
</dbReference>
<keyword evidence="3" id="KW-1185">Reference proteome</keyword>
<dbReference type="Pfam" id="PF22677">
    <property type="entry name" value="Ble-like_N"/>
    <property type="match status" value="1"/>
</dbReference>
<gene>
    <name evidence="2" type="ORF">DFP96_10344</name>
</gene>
<evidence type="ECO:0000313" key="2">
    <source>
        <dbReference type="EMBL" id="TDR53948.1"/>
    </source>
</evidence>
<organism evidence="2 3">
    <name type="scientific">Listeria rocourtiae</name>
    <dbReference type="NCBI Taxonomy" id="647910"/>
    <lineage>
        <taxon>Bacteria</taxon>
        <taxon>Bacillati</taxon>
        <taxon>Bacillota</taxon>
        <taxon>Bacilli</taxon>
        <taxon>Bacillales</taxon>
        <taxon>Listeriaceae</taxon>
        <taxon>Listeria</taxon>
    </lineage>
</organism>
<dbReference type="PANTHER" id="PTHR36503">
    <property type="entry name" value="BLR2520 PROTEIN"/>
    <property type="match status" value="1"/>
</dbReference>
<accession>A0A4R6ZNG1</accession>
<dbReference type="RefSeq" id="WP_133620168.1">
    <property type="nucleotide sequence ID" value="NZ_JAARQJ010000002.1"/>
</dbReference>
<evidence type="ECO:0000259" key="1">
    <source>
        <dbReference type="PROSITE" id="PS51819"/>
    </source>
</evidence>
<evidence type="ECO:0000313" key="3">
    <source>
        <dbReference type="Proteomes" id="UP000295558"/>
    </source>
</evidence>
<dbReference type="InterPro" id="IPR053863">
    <property type="entry name" value="Glyoxy/Ble-like_N"/>
</dbReference>
<dbReference type="InterPro" id="IPR029068">
    <property type="entry name" value="Glyas_Bleomycin-R_OHBP_Dase"/>
</dbReference>
<dbReference type="InterPro" id="IPR037523">
    <property type="entry name" value="VOC_core"/>
</dbReference>
<dbReference type="STRING" id="1265846.PROCOU_03064"/>
<dbReference type="Gene3D" id="3.10.180.10">
    <property type="entry name" value="2,3-Dihydroxybiphenyl 1,2-Dioxygenase, domain 1"/>
    <property type="match status" value="1"/>
</dbReference>
<sequence length="135" mass="15320">MTVQPNMLFVNLAVKDLDKSIEFFTALGFKFNPQFANEDATCMIINEGAFLMLLTEKFFQGFTKKKIANPHTTTEAITSISVNSREEVDQFVKKALAAGGTESNEFMDEGFMYSWSFQDLDGHLWEVFYMAPSND</sequence>
<dbReference type="OrthoDB" id="9798430at2"/>
<dbReference type="AlphaFoldDB" id="A0A4R6ZNG1"/>
<protein>
    <recommendedName>
        <fullName evidence="1">VOC domain-containing protein</fullName>
    </recommendedName>
</protein>
<dbReference type="SUPFAM" id="SSF54593">
    <property type="entry name" value="Glyoxalase/Bleomycin resistance protein/Dihydroxybiphenyl dioxygenase"/>
    <property type="match status" value="1"/>
</dbReference>
<proteinExistence type="predicted"/>
<dbReference type="PROSITE" id="PS51819">
    <property type="entry name" value="VOC"/>
    <property type="match status" value="1"/>
</dbReference>
<comment type="caution">
    <text evidence="2">The sequence shown here is derived from an EMBL/GenBank/DDBJ whole genome shotgun (WGS) entry which is preliminary data.</text>
</comment>